<dbReference type="EMBL" id="CP001769">
    <property type="protein sequence ID" value="ADB40690.1"/>
    <property type="molecule type" value="Genomic_DNA"/>
</dbReference>
<evidence type="ECO:0000313" key="2">
    <source>
        <dbReference type="Proteomes" id="UP000002028"/>
    </source>
</evidence>
<reference evidence="1 2" key="1">
    <citation type="journal article" date="2010" name="Stand. Genomic Sci.">
        <title>Complete genome sequence of Spirosoma linguale type strain (1).</title>
        <authorList>
            <person name="Lail K."/>
            <person name="Sikorski J."/>
            <person name="Saunders E."/>
            <person name="Lapidus A."/>
            <person name="Glavina Del Rio T."/>
            <person name="Copeland A."/>
            <person name="Tice H."/>
            <person name="Cheng J.-F."/>
            <person name="Lucas S."/>
            <person name="Nolan M."/>
            <person name="Bruce D."/>
            <person name="Goodwin L."/>
            <person name="Pitluck S."/>
            <person name="Ivanova N."/>
            <person name="Mavromatis K."/>
            <person name="Ovchinnikova G."/>
            <person name="Pati A."/>
            <person name="Chen A."/>
            <person name="Palaniappan K."/>
            <person name="Land M."/>
            <person name="Hauser L."/>
            <person name="Chang Y.-J."/>
            <person name="Jeffries C.D."/>
            <person name="Chain P."/>
            <person name="Brettin T."/>
            <person name="Detter J.C."/>
            <person name="Schuetze A."/>
            <person name="Rohde M."/>
            <person name="Tindall B.J."/>
            <person name="Goeker M."/>
            <person name="Bristow J."/>
            <person name="Eisen J.A."/>
            <person name="Markowitz V."/>
            <person name="Hugenholtz P."/>
            <person name="Kyrpides N.C."/>
            <person name="Klenk H.-P."/>
            <person name="Chen F."/>
        </authorList>
    </citation>
    <scope>NUCLEOTIDE SEQUENCE [LARGE SCALE GENOMIC DNA]</scope>
    <source>
        <strain evidence="2">ATCC 33905 / DSM 74 / LMG 10896 / Claus 1</strain>
    </source>
</reference>
<organism evidence="1 2">
    <name type="scientific">Spirosoma linguale (strain ATCC 33905 / DSM 74 / LMG 10896 / Claus 1)</name>
    <dbReference type="NCBI Taxonomy" id="504472"/>
    <lineage>
        <taxon>Bacteria</taxon>
        <taxon>Pseudomonadati</taxon>
        <taxon>Bacteroidota</taxon>
        <taxon>Cytophagia</taxon>
        <taxon>Cytophagales</taxon>
        <taxon>Cytophagaceae</taxon>
        <taxon>Spirosoma</taxon>
    </lineage>
</organism>
<keyword evidence="2" id="KW-1185">Reference proteome</keyword>
<dbReference type="HOGENOM" id="CLU_3189174_0_0_10"/>
<accession>D2QPN1</accession>
<dbReference type="STRING" id="504472.Slin_4712"/>
<proteinExistence type="predicted"/>
<dbReference type="KEGG" id="sli:Slin_4712"/>
<dbReference type="AlphaFoldDB" id="D2QPN1"/>
<sequence>MKTTVQRQSPRLVLKKERLVCLTHNRSTSNQKTYGDTTWTTIATGI</sequence>
<dbReference type="RefSeq" id="WP_012929193.1">
    <property type="nucleotide sequence ID" value="NC_013730.1"/>
</dbReference>
<protein>
    <submittedName>
        <fullName evidence="1">Uncharacterized protein</fullName>
    </submittedName>
</protein>
<name>D2QPN1_SPILD</name>
<gene>
    <name evidence="1" type="ordered locus">Slin_4712</name>
</gene>
<dbReference type="Proteomes" id="UP000002028">
    <property type="component" value="Chromosome"/>
</dbReference>
<evidence type="ECO:0000313" key="1">
    <source>
        <dbReference type="EMBL" id="ADB40690.1"/>
    </source>
</evidence>